<gene>
    <name evidence="1" type="ORF">HNP98_002016</name>
</gene>
<dbReference type="RefSeq" id="WP_173809926.1">
    <property type="nucleotide sequence ID" value="NZ_JABSNP010000008.1"/>
</dbReference>
<dbReference type="Proteomes" id="UP000779507">
    <property type="component" value="Unassembled WGS sequence"/>
</dbReference>
<reference evidence="1 2" key="1">
    <citation type="submission" date="2020-05" db="EMBL/GenBank/DDBJ databases">
        <title>Genomic Encyclopedia of Type Strains, Phase IV (KMG-V): Genome sequencing to study the core and pangenomes of soil and plant-associated prokaryotes.</title>
        <authorList>
            <person name="Whitman W."/>
        </authorList>
    </citation>
    <scope>NUCLEOTIDE SEQUENCE [LARGE SCALE GENOMIC DNA]</scope>
    <source>
        <strain evidence="1 2">9A</strain>
    </source>
</reference>
<sequence length="162" mass="17954">MQHLSAFRGFLLAAALAGGPREAAAQAPARLAGHWQALQISLVANHVVSHALQERMNDSALAVTNFELRHHTLEQVVEFRADGTYRYAQKSKSAPARTETGTYTVGKSVVEAQSPGAAEGSSFARWRIVRLGRRQLVLERPMWADSLRIGQQVEFRRWPPTP</sequence>
<keyword evidence="2" id="KW-1185">Reference proteome</keyword>
<protein>
    <recommendedName>
        <fullName evidence="3">Lipocalin-like domain-containing protein</fullName>
    </recommendedName>
</protein>
<name>A0ABX2FQG0_9BACT</name>
<accession>A0ABX2FQG0</accession>
<evidence type="ECO:0008006" key="3">
    <source>
        <dbReference type="Google" id="ProtNLM"/>
    </source>
</evidence>
<comment type="caution">
    <text evidence="1">The sequence shown here is derived from an EMBL/GenBank/DDBJ whole genome shotgun (WGS) entry which is preliminary data.</text>
</comment>
<organism evidence="1 2">
    <name type="scientific">Hymenobacter caeli</name>
    <dbReference type="NCBI Taxonomy" id="2735894"/>
    <lineage>
        <taxon>Bacteria</taxon>
        <taxon>Pseudomonadati</taxon>
        <taxon>Bacteroidota</taxon>
        <taxon>Cytophagia</taxon>
        <taxon>Cytophagales</taxon>
        <taxon>Hymenobacteraceae</taxon>
        <taxon>Hymenobacter</taxon>
    </lineage>
</organism>
<dbReference type="EMBL" id="JABSNP010000008">
    <property type="protein sequence ID" value="NRT19192.1"/>
    <property type="molecule type" value="Genomic_DNA"/>
</dbReference>
<evidence type="ECO:0000313" key="1">
    <source>
        <dbReference type="EMBL" id="NRT19192.1"/>
    </source>
</evidence>
<proteinExistence type="predicted"/>
<evidence type="ECO:0000313" key="2">
    <source>
        <dbReference type="Proteomes" id="UP000779507"/>
    </source>
</evidence>